<reference evidence="1" key="1">
    <citation type="submission" date="2018-11" db="EMBL/GenBank/DDBJ databases">
        <authorList>
            <consortium name="Pathogen Informatics"/>
        </authorList>
    </citation>
    <scope>NUCLEOTIDE SEQUENCE</scope>
</reference>
<name>A0A3S4ZZC8_9PLAT</name>
<dbReference type="AlphaFoldDB" id="A0A3S4ZZC8"/>
<organism evidence="1 2">
    <name type="scientific">Protopolystoma xenopodis</name>
    <dbReference type="NCBI Taxonomy" id="117903"/>
    <lineage>
        <taxon>Eukaryota</taxon>
        <taxon>Metazoa</taxon>
        <taxon>Spiralia</taxon>
        <taxon>Lophotrochozoa</taxon>
        <taxon>Platyhelminthes</taxon>
        <taxon>Monogenea</taxon>
        <taxon>Polyopisthocotylea</taxon>
        <taxon>Polystomatidea</taxon>
        <taxon>Polystomatidae</taxon>
        <taxon>Protopolystoma</taxon>
    </lineage>
</organism>
<keyword evidence="2" id="KW-1185">Reference proteome</keyword>
<comment type="caution">
    <text evidence="1">The sequence shown here is derived from an EMBL/GenBank/DDBJ whole genome shotgun (WGS) entry which is preliminary data.</text>
</comment>
<proteinExistence type="predicted"/>
<accession>A0A3S4ZZC8</accession>
<sequence length="93" mass="10352">MSPRHGEGPGTPFGLMGFYDLQLVLLADWPTVQLSNSLPPASLSLFPFITPQPLPPLLIFQVLRTGHISDREWTQSRLDPDCTCPLSHSTWPL</sequence>
<protein>
    <submittedName>
        <fullName evidence="1">Uncharacterized protein</fullName>
    </submittedName>
</protein>
<evidence type="ECO:0000313" key="2">
    <source>
        <dbReference type="Proteomes" id="UP000784294"/>
    </source>
</evidence>
<dbReference type="EMBL" id="CAAALY010010196">
    <property type="protein sequence ID" value="VEL10877.1"/>
    <property type="molecule type" value="Genomic_DNA"/>
</dbReference>
<gene>
    <name evidence="1" type="ORF">PXEA_LOCUS4317</name>
</gene>
<evidence type="ECO:0000313" key="1">
    <source>
        <dbReference type="EMBL" id="VEL10877.1"/>
    </source>
</evidence>
<dbReference type="Proteomes" id="UP000784294">
    <property type="component" value="Unassembled WGS sequence"/>
</dbReference>